<gene>
    <name evidence="2" type="primary">Hibadh</name>
    <name evidence="2" type="ORF">SPIL2461_LOCUS8955</name>
</gene>
<name>A0A812Q0L5_SYMPI</name>
<reference evidence="2" key="1">
    <citation type="submission" date="2021-02" db="EMBL/GenBank/DDBJ databases">
        <authorList>
            <person name="Dougan E. K."/>
            <person name="Rhodes N."/>
            <person name="Thang M."/>
            <person name="Chan C."/>
        </authorList>
    </citation>
    <scope>NUCLEOTIDE SEQUENCE</scope>
</reference>
<organism evidence="2 3">
    <name type="scientific">Symbiodinium pilosum</name>
    <name type="common">Dinoflagellate</name>
    <dbReference type="NCBI Taxonomy" id="2952"/>
    <lineage>
        <taxon>Eukaryota</taxon>
        <taxon>Sar</taxon>
        <taxon>Alveolata</taxon>
        <taxon>Dinophyceae</taxon>
        <taxon>Suessiales</taxon>
        <taxon>Symbiodiniaceae</taxon>
        <taxon>Symbiodinium</taxon>
    </lineage>
</organism>
<feature type="region of interest" description="Disordered" evidence="1">
    <location>
        <begin position="176"/>
        <end position="235"/>
    </location>
</feature>
<feature type="region of interest" description="Disordered" evidence="1">
    <location>
        <begin position="31"/>
        <end position="51"/>
    </location>
</feature>
<comment type="caution">
    <text evidence="2">The sequence shown here is derived from an EMBL/GenBank/DDBJ whole genome shotgun (WGS) entry which is preliminary data.</text>
</comment>
<feature type="region of interest" description="Disordered" evidence="1">
    <location>
        <begin position="296"/>
        <end position="417"/>
    </location>
</feature>
<dbReference type="AlphaFoldDB" id="A0A812Q0L5"/>
<evidence type="ECO:0000256" key="1">
    <source>
        <dbReference type="SAM" id="MobiDB-lite"/>
    </source>
</evidence>
<accession>A0A812Q0L5</accession>
<feature type="compositionally biased region" description="Polar residues" evidence="1">
    <location>
        <begin position="263"/>
        <end position="278"/>
    </location>
</feature>
<proteinExistence type="predicted"/>
<dbReference type="OrthoDB" id="447817at2759"/>
<dbReference type="EMBL" id="CAJNIZ010015069">
    <property type="protein sequence ID" value="CAE7369144.1"/>
    <property type="molecule type" value="Genomic_DNA"/>
</dbReference>
<evidence type="ECO:0000313" key="3">
    <source>
        <dbReference type="Proteomes" id="UP000649617"/>
    </source>
</evidence>
<keyword evidence="3" id="KW-1185">Reference proteome</keyword>
<feature type="region of interest" description="Disordered" evidence="1">
    <location>
        <begin position="141"/>
        <end position="163"/>
    </location>
</feature>
<feature type="compositionally biased region" description="Acidic residues" evidence="1">
    <location>
        <begin position="379"/>
        <end position="409"/>
    </location>
</feature>
<dbReference type="Proteomes" id="UP000649617">
    <property type="component" value="Unassembled WGS sequence"/>
</dbReference>
<feature type="compositionally biased region" description="Low complexity" evidence="1">
    <location>
        <begin position="191"/>
        <end position="207"/>
    </location>
</feature>
<evidence type="ECO:0000313" key="2">
    <source>
        <dbReference type="EMBL" id="CAE7369144.1"/>
    </source>
</evidence>
<protein>
    <submittedName>
        <fullName evidence="2">Hibadh protein</fullName>
    </submittedName>
</protein>
<feature type="region of interest" description="Disordered" evidence="1">
    <location>
        <begin position="262"/>
        <end position="281"/>
    </location>
</feature>
<sequence>MSVPHSPSLSRASSLDAGTDAARFQEAVINHAPGDGSESSEALHLGRSEDETESHETFWDKLCAMQHELSEVERKINRHSSLKEARQAGCTRNRHCWVILHQGRPTSVAKRFRALLPPELASAIGKDSPVRASVVTGFEERFAESEVSPSEPRRPRAKPRAREPLPVAMAPTFCLSDTHERKAPVARQRKSLAAGASRSRLRSSLAAEPEQPAVSEISEVQVEQPPPSEPLSVPVDCGSFKDKDSVDDLRGIVSLDVDLDTPASATFDQPSKAESSPINKEEDMLLELQQLAASVKLAPSESSSESEPRLVVAQDPRGHGSMPGPYRSSAGPVTDILPRGPNVRARTGSEEHEDVLALLQQLEHEDSEEHDVGRVSSAEDGDEDSLEAAEEDEEDEDEEEDEEESESEGPDPASETK</sequence>